<reference evidence="6" key="1">
    <citation type="submission" date="2017-09" db="EMBL/GenBank/DDBJ databases">
        <title>Depth-based differentiation of microbial function through sediment-hosted aquifers and enrichment of novel symbionts in the deep terrestrial subsurface.</title>
        <authorList>
            <person name="Probst A.J."/>
            <person name="Ladd B."/>
            <person name="Jarett J.K."/>
            <person name="Geller-Mcgrath D.E."/>
            <person name="Sieber C.M.K."/>
            <person name="Emerson J.B."/>
            <person name="Anantharaman K."/>
            <person name="Thomas B.C."/>
            <person name="Malmstrom R."/>
            <person name="Stieglmeier M."/>
            <person name="Klingl A."/>
            <person name="Woyke T."/>
            <person name="Ryan C.M."/>
            <person name="Banfield J.F."/>
        </authorList>
    </citation>
    <scope>NUCLEOTIDE SEQUENCE [LARGE SCALE GENOMIC DNA]</scope>
</reference>
<dbReference type="InterPro" id="IPR032689">
    <property type="entry name" value="TraG-D_C"/>
</dbReference>
<dbReference type="Proteomes" id="UP000229916">
    <property type="component" value="Unassembled WGS sequence"/>
</dbReference>
<dbReference type="AlphaFoldDB" id="A0A2M7AP22"/>
<dbReference type="Gene3D" id="3.40.50.300">
    <property type="entry name" value="P-loop containing nucleotide triphosphate hydrolases"/>
    <property type="match status" value="2"/>
</dbReference>
<dbReference type="InterPro" id="IPR027417">
    <property type="entry name" value="P-loop_NTPase"/>
</dbReference>
<keyword evidence="1" id="KW-0472">Membrane</keyword>
<sequence length="778" mass="88669">MDLTSSISSNLVSHIFLFLMIMILALGLSVFIGYFVVYWMRYHKREARSLSLVCLLVSLPKNNEIKIEAAEQMFAGMYGIIKRGLSGFFQSQESISFEIVAKPSDIRFYVLVPDYLRDLVEKQIHSTYSEAEIIETEEYNIFHKEGKVAFASLKFSNANIFPIKRFKDLPTDPLNLVTSAMSKLSEEESAVLQIIVSPAGNQWRGKGKTYVASIREHQTQGELAQVNADTSLTQGVEEKIAKVGFNTLIRIVCVGKTEENAKATLNNIVNAFEQFRLASYNGFLKRSSFLKKFFLIDFLYRYFSFFTRPMILNTDELATIFHFPNKEVLTPHIHSLLAKKSAPPTLLPETGLYLGESVFRGLKKKVHIMVDDRRRHMYIVGQTGVGKSEFLKSMIIQDIKEGKGVAFLDPHGDAVEDILTKIPPERAEDVVYFDPGDTERPMGLNILEAETEEQKHLVINSFIGLLYKLYDPNHTGIMGPRLERAIRNVMLTAMEEKGNTLVEVLRLLISPEFAKEKMAIIKDPLVKRYWTEELAQTSDFHKSETLGYFVSKFDRFVTDKLMRNIIGQSPSAFNFRKVMDERKILLCNLSKGKIGDENSQFLGLILVPRILVAAMSRVNIPEDQRADFYLYVDEFQNFATPDFAQILSEARKYRLSLCVANQFIAQMEEHIRNAVFGNVGTLVSFRVGVDDAEYLFNHFEPAFDKHDLMNVAVGNVYLRLLINGAPSTPFSLAVDWEMISKTPKNPEVGEMIRQLSRLKYGRDKDVVEAEIRLRAKLE</sequence>
<dbReference type="PANTHER" id="PTHR30121">
    <property type="entry name" value="UNCHARACTERIZED PROTEIN YJGR-RELATED"/>
    <property type="match status" value="1"/>
</dbReference>
<protein>
    <recommendedName>
        <fullName evidence="7">Type IV secretion system coupling protein TraD DNA-binding domain-containing protein</fullName>
    </recommendedName>
</protein>
<dbReference type="EMBL" id="PEWD01000029">
    <property type="protein sequence ID" value="PIU69124.1"/>
    <property type="molecule type" value="Genomic_DNA"/>
</dbReference>
<organism evidence="5 6">
    <name type="scientific">candidate division WWE3 bacterium CG06_land_8_20_14_3_00_42_16</name>
    <dbReference type="NCBI Taxonomy" id="1975083"/>
    <lineage>
        <taxon>Bacteria</taxon>
        <taxon>Katanobacteria</taxon>
    </lineage>
</organism>
<evidence type="ECO:0000256" key="1">
    <source>
        <dbReference type="SAM" id="Phobius"/>
    </source>
</evidence>
<feature type="transmembrane region" description="Helical" evidence="1">
    <location>
        <begin position="15"/>
        <end position="40"/>
    </location>
</feature>
<evidence type="ECO:0000313" key="5">
    <source>
        <dbReference type="EMBL" id="PIU69124.1"/>
    </source>
</evidence>
<keyword evidence="1" id="KW-1133">Transmembrane helix</keyword>
<dbReference type="SUPFAM" id="SSF52540">
    <property type="entry name" value="P-loop containing nucleoside triphosphate hydrolases"/>
    <property type="match status" value="1"/>
</dbReference>
<feature type="domain" description="TraD/TraG TraM recognition site" evidence="3">
    <location>
        <begin position="628"/>
        <end position="692"/>
    </location>
</feature>
<gene>
    <name evidence="5" type="ORF">COS81_01335</name>
</gene>
<evidence type="ECO:0000259" key="4">
    <source>
        <dbReference type="Pfam" id="PF26449"/>
    </source>
</evidence>
<evidence type="ECO:0000259" key="2">
    <source>
        <dbReference type="Pfam" id="PF01935"/>
    </source>
</evidence>
<dbReference type="Pfam" id="PF26449">
    <property type="entry name" value="DUF8128"/>
    <property type="match status" value="1"/>
</dbReference>
<comment type="caution">
    <text evidence="5">The sequence shown here is derived from an EMBL/GenBank/DDBJ whole genome shotgun (WGS) entry which is preliminary data.</text>
</comment>
<evidence type="ECO:0000313" key="6">
    <source>
        <dbReference type="Proteomes" id="UP000229916"/>
    </source>
</evidence>
<dbReference type="Pfam" id="PF01935">
    <property type="entry name" value="DUF87"/>
    <property type="match status" value="1"/>
</dbReference>
<name>A0A2M7AP22_UNCKA</name>
<feature type="domain" description="Helicase HerA central" evidence="2">
    <location>
        <begin position="366"/>
        <end position="457"/>
    </location>
</feature>
<dbReference type="InterPro" id="IPR058441">
    <property type="entry name" value="DUF8128"/>
</dbReference>
<feature type="domain" description="DUF8128" evidence="4">
    <location>
        <begin position="60"/>
        <end position="333"/>
    </location>
</feature>
<dbReference type="CDD" id="cd01127">
    <property type="entry name" value="TrwB_TraG_TraD_VirD4"/>
    <property type="match status" value="1"/>
</dbReference>
<evidence type="ECO:0000259" key="3">
    <source>
        <dbReference type="Pfam" id="PF12696"/>
    </source>
</evidence>
<proteinExistence type="predicted"/>
<dbReference type="PANTHER" id="PTHR30121:SF11">
    <property type="entry name" value="AAA+ ATPASE DOMAIN-CONTAINING PROTEIN"/>
    <property type="match status" value="1"/>
</dbReference>
<evidence type="ECO:0008006" key="7">
    <source>
        <dbReference type="Google" id="ProtNLM"/>
    </source>
</evidence>
<dbReference type="InterPro" id="IPR002789">
    <property type="entry name" value="HerA_central"/>
</dbReference>
<keyword evidence="1" id="KW-0812">Transmembrane</keyword>
<dbReference type="Pfam" id="PF12696">
    <property type="entry name" value="TraG-D_C"/>
    <property type="match status" value="1"/>
</dbReference>
<accession>A0A2M7AP22</accession>
<dbReference type="InterPro" id="IPR051162">
    <property type="entry name" value="T4SS_component"/>
</dbReference>